<organism evidence="3 4">
    <name type="scientific">Mucilaginibacter celer</name>
    <dbReference type="NCBI Taxonomy" id="2305508"/>
    <lineage>
        <taxon>Bacteria</taxon>
        <taxon>Pseudomonadati</taxon>
        <taxon>Bacteroidota</taxon>
        <taxon>Sphingobacteriia</taxon>
        <taxon>Sphingobacteriales</taxon>
        <taxon>Sphingobacteriaceae</taxon>
        <taxon>Mucilaginibacter</taxon>
    </lineage>
</organism>
<name>A0A494VQ17_9SPHI</name>
<dbReference type="Pfam" id="PF14376">
    <property type="entry name" value="Haem_bd"/>
    <property type="match status" value="1"/>
</dbReference>
<evidence type="ECO:0000313" key="4">
    <source>
        <dbReference type="Proteomes" id="UP000270046"/>
    </source>
</evidence>
<dbReference type="OrthoDB" id="196738at2"/>
<feature type="transmembrane region" description="Helical" evidence="1">
    <location>
        <begin position="12"/>
        <end position="30"/>
    </location>
</feature>
<keyword evidence="1" id="KW-0812">Transmembrane</keyword>
<feature type="domain" description="Haem-binding" evidence="2">
    <location>
        <begin position="21"/>
        <end position="150"/>
    </location>
</feature>
<dbReference type="AlphaFoldDB" id="A0A494VQ17"/>
<dbReference type="EMBL" id="CP032869">
    <property type="protein sequence ID" value="AYL97587.1"/>
    <property type="molecule type" value="Genomic_DNA"/>
</dbReference>
<keyword evidence="4" id="KW-1185">Reference proteome</keyword>
<reference evidence="3 4" key="1">
    <citation type="submission" date="2018-10" db="EMBL/GenBank/DDBJ databases">
        <title>Genome sequencing of Mucilaginibacter sp. HYN0043.</title>
        <authorList>
            <person name="Kim M."/>
            <person name="Yi H."/>
        </authorList>
    </citation>
    <scope>NUCLEOTIDE SEQUENCE [LARGE SCALE GENOMIC DNA]</scope>
    <source>
        <strain evidence="3 4">HYN0043</strain>
    </source>
</reference>
<evidence type="ECO:0000259" key="2">
    <source>
        <dbReference type="SMART" id="SM01235"/>
    </source>
</evidence>
<dbReference type="Proteomes" id="UP000270046">
    <property type="component" value="Chromosome"/>
</dbReference>
<dbReference type="SMART" id="SM01235">
    <property type="entry name" value="Haem_bd"/>
    <property type="match status" value="1"/>
</dbReference>
<proteinExistence type="predicted"/>
<dbReference type="KEGG" id="muh:HYN43_020835"/>
<dbReference type="GO" id="GO:0020037">
    <property type="term" value="F:heme binding"/>
    <property type="evidence" value="ECO:0007669"/>
    <property type="project" value="InterPro"/>
</dbReference>
<protein>
    <recommendedName>
        <fullName evidence="2">Haem-binding domain-containing protein</fullName>
    </recommendedName>
</protein>
<accession>A0A494VQ17</accession>
<dbReference type="InterPro" id="IPR036909">
    <property type="entry name" value="Cyt_c-like_dom_sf"/>
</dbReference>
<evidence type="ECO:0000313" key="3">
    <source>
        <dbReference type="EMBL" id="AYL97587.1"/>
    </source>
</evidence>
<evidence type="ECO:0000256" key="1">
    <source>
        <dbReference type="SAM" id="Phobius"/>
    </source>
</evidence>
<keyword evidence="1" id="KW-0472">Membrane</keyword>
<keyword evidence="1" id="KW-1133">Transmembrane helix</keyword>
<dbReference type="SUPFAM" id="SSF46626">
    <property type="entry name" value="Cytochrome c"/>
    <property type="match status" value="1"/>
</dbReference>
<sequence>MNPRPELFSLEAFTSIGLMILILLVAAQFLRPELKVPPVSRDAPLPADVKAIFKKSCYDCHSNEAELCWGDQIVPGYWLVVRHIKQGRSHLNFFEWEKLTPTERKQKLWEAINHTLLCAMPRADYVFMHAPANVSDKELTVLKKLSGRHGR</sequence>
<dbReference type="GO" id="GO:0009055">
    <property type="term" value="F:electron transfer activity"/>
    <property type="evidence" value="ECO:0007669"/>
    <property type="project" value="InterPro"/>
</dbReference>
<gene>
    <name evidence="3" type="ORF">HYN43_020835</name>
</gene>
<dbReference type="InterPro" id="IPR025992">
    <property type="entry name" value="Haem-bd"/>
</dbReference>